<dbReference type="SUPFAM" id="SSF46955">
    <property type="entry name" value="Putative DNA-binding domain"/>
    <property type="match status" value="1"/>
</dbReference>
<protein>
    <submittedName>
        <fullName evidence="1">Helix-turn-helix domain protein</fullName>
    </submittedName>
</protein>
<dbReference type="AlphaFoldDB" id="A0A5B1CGN4"/>
<dbReference type="OrthoDB" id="289890at2"/>
<comment type="caution">
    <text evidence="1">The sequence shown here is derived from an EMBL/GenBank/DDBJ whole genome shotgun (WGS) entry which is preliminary data.</text>
</comment>
<name>A0A5B1CGN4_9BACT</name>
<dbReference type="GO" id="GO:0003677">
    <property type="term" value="F:DNA binding"/>
    <property type="evidence" value="ECO:0007669"/>
    <property type="project" value="InterPro"/>
</dbReference>
<dbReference type="NCBIfam" id="TIGR01764">
    <property type="entry name" value="excise"/>
    <property type="match status" value="1"/>
</dbReference>
<dbReference type="Proteomes" id="UP000322699">
    <property type="component" value="Unassembled WGS sequence"/>
</dbReference>
<proteinExistence type="predicted"/>
<dbReference type="RefSeq" id="WP_068261654.1">
    <property type="nucleotide sequence ID" value="NZ_LWSK01000027.1"/>
</dbReference>
<sequence length="76" mass="8366">MAEAISVPLQHGTIDCISRTEAAKRLGISVRTLDRRTVPHGPIRPIRFGRRVLFPIAELDRYVVGELAASTDGGKR</sequence>
<dbReference type="InterPro" id="IPR010093">
    <property type="entry name" value="SinI_DNA-bd"/>
</dbReference>
<evidence type="ECO:0000313" key="2">
    <source>
        <dbReference type="Proteomes" id="UP000322699"/>
    </source>
</evidence>
<gene>
    <name evidence="1" type="ORF">LF1_08830</name>
</gene>
<organism evidence="1 2">
    <name type="scientific">Rubripirellula obstinata</name>
    <dbReference type="NCBI Taxonomy" id="406547"/>
    <lineage>
        <taxon>Bacteria</taxon>
        <taxon>Pseudomonadati</taxon>
        <taxon>Planctomycetota</taxon>
        <taxon>Planctomycetia</taxon>
        <taxon>Pirellulales</taxon>
        <taxon>Pirellulaceae</taxon>
        <taxon>Rubripirellula</taxon>
    </lineage>
</organism>
<dbReference type="InterPro" id="IPR009061">
    <property type="entry name" value="DNA-bd_dom_put_sf"/>
</dbReference>
<dbReference type="EMBL" id="VRLW01000001">
    <property type="protein sequence ID" value="KAA1258364.1"/>
    <property type="molecule type" value="Genomic_DNA"/>
</dbReference>
<reference evidence="1 2" key="1">
    <citation type="submission" date="2019-08" db="EMBL/GenBank/DDBJ databases">
        <title>Deep-cultivation of Planctomycetes and their phenomic and genomic characterization uncovers novel biology.</title>
        <authorList>
            <person name="Wiegand S."/>
            <person name="Jogler M."/>
            <person name="Boedeker C."/>
            <person name="Pinto D."/>
            <person name="Vollmers J."/>
            <person name="Rivas-Marin E."/>
            <person name="Kohn T."/>
            <person name="Peeters S.H."/>
            <person name="Heuer A."/>
            <person name="Rast P."/>
            <person name="Oberbeckmann S."/>
            <person name="Bunk B."/>
            <person name="Jeske O."/>
            <person name="Meyerdierks A."/>
            <person name="Storesund J.E."/>
            <person name="Kallscheuer N."/>
            <person name="Luecker S."/>
            <person name="Lage O.M."/>
            <person name="Pohl T."/>
            <person name="Merkel B.J."/>
            <person name="Hornburger P."/>
            <person name="Mueller R.-W."/>
            <person name="Bruemmer F."/>
            <person name="Labrenz M."/>
            <person name="Spormann A.M."/>
            <person name="Op Den Camp H."/>
            <person name="Overmann J."/>
            <person name="Amann R."/>
            <person name="Jetten M.S.M."/>
            <person name="Mascher T."/>
            <person name="Medema M.H."/>
            <person name="Devos D.P."/>
            <person name="Kaster A.-K."/>
            <person name="Ovreas L."/>
            <person name="Rohde M."/>
            <person name="Galperin M.Y."/>
            <person name="Jogler C."/>
        </authorList>
    </citation>
    <scope>NUCLEOTIDE SEQUENCE [LARGE SCALE GENOMIC DNA]</scope>
    <source>
        <strain evidence="1 2">LF1</strain>
    </source>
</reference>
<keyword evidence="2" id="KW-1185">Reference proteome</keyword>
<accession>A0A5B1CGN4</accession>
<evidence type="ECO:0000313" key="1">
    <source>
        <dbReference type="EMBL" id="KAA1258364.1"/>
    </source>
</evidence>